<evidence type="ECO:0000313" key="1">
    <source>
        <dbReference type="EMBL" id="PDX76865.1"/>
    </source>
</evidence>
<protein>
    <recommendedName>
        <fullName evidence="3">DNA-binding protein</fullName>
    </recommendedName>
</protein>
<accession>A0A2A7ACI4</accession>
<organism evidence="1 2">
    <name type="scientific">Faecalibacterium prausnitzii</name>
    <dbReference type="NCBI Taxonomy" id="853"/>
    <lineage>
        <taxon>Bacteria</taxon>
        <taxon>Bacillati</taxon>
        <taxon>Bacillota</taxon>
        <taxon>Clostridia</taxon>
        <taxon>Eubacteriales</taxon>
        <taxon>Oscillospiraceae</taxon>
        <taxon>Faecalibacterium</taxon>
    </lineage>
</organism>
<comment type="caution">
    <text evidence="1">The sequence shown here is derived from an EMBL/GenBank/DDBJ whole genome shotgun (WGS) entry which is preliminary data.</text>
</comment>
<reference evidence="1 2" key="1">
    <citation type="journal article" date="2017" name="Front. Microbiol.">
        <title>New Insights into the Diversity of the Genus Faecalibacterium.</title>
        <authorList>
            <person name="Benevides L."/>
            <person name="Burman S."/>
            <person name="Martin R."/>
            <person name="Robert V."/>
            <person name="Thomas M."/>
            <person name="Miquel S."/>
            <person name="Chain F."/>
            <person name="Sokol H."/>
            <person name="Bermudez-Humaran L.G."/>
            <person name="Morrison M."/>
            <person name="Langella P."/>
            <person name="Azevedo V.A."/>
            <person name="Chatel J.M."/>
            <person name="Soares S."/>
        </authorList>
    </citation>
    <scope>NUCLEOTIDE SEQUENCE [LARGE SCALE GENOMIC DNA]</scope>
    <source>
        <strain evidence="1 2">CNCM I 4573</strain>
    </source>
</reference>
<dbReference type="Proteomes" id="UP000220157">
    <property type="component" value="Unassembled WGS sequence"/>
</dbReference>
<dbReference type="EMBL" id="NMTW01000007">
    <property type="protein sequence ID" value="PDX76865.1"/>
    <property type="molecule type" value="Genomic_DNA"/>
</dbReference>
<gene>
    <name evidence="1" type="ORF">CGS56_00270</name>
</gene>
<evidence type="ECO:0008006" key="3">
    <source>
        <dbReference type="Google" id="ProtNLM"/>
    </source>
</evidence>
<evidence type="ECO:0000313" key="2">
    <source>
        <dbReference type="Proteomes" id="UP000220157"/>
    </source>
</evidence>
<proteinExistence type="predicted"/>
<dbReference type="AlphaFoldDB" id="A0A2A7ACI4"/>
<name>A0A2A7ACI4_9FIRM</name>
<sequence>MKNNDTNNDFISLTAAVRRAKSEGLNLSYAGLRRFVAEGFIPHVPNGSHILVYYPNVANLIKNGVTAEQSRAYQLSRSRS</sequence>
<dbReference type="RefSeq" id="WP_097784671.1">
    <property type="nucleotide sequence ID" value="NZ_NMTW01000007.1"/>
</dbReference>